<feature type="compositionally biased region" description="Low complexity" evidence="6">
    <location>
        <begin position="170"/>
        <end position="188"/>
    </location>
</feature>
<comment type="similarity">
    <text evidence="2">Belongs to the oxidase-dependent Fe transporter (OFeT) (TC 9.A.10.1) family.</text>
</comment>
<keyword evidence="5 7" id="KW-0472">Membrane</keyword>
<feature type="region of interest" description="Disordered" evidence="6">
    <location>
        <begin position="170"/>
        <end position="195"/>
    </location>
</feature>
<gene>
    <name evidence="9" type="ORF">CUS_5858</name>
</gene>
<feature type="transmembrane region" description="Helical" evidence="7">
    <location>
        <begin position="313"/>
        <end position="332"/>
    </location>
</feature>
<evidence type="ECO:0000256" key="3">
    <source>
        <dbReference type="ARBA" id="ARBA00022692"/>
    </source>
</evidence>
<evidence type="ECO:0000256" key="7">
    <source>
        <dbReference type="SAM" id="Phobius"/>
    </source>
</evidence>
<dbReference type="PANTHER" id="PTHR31632:SF2">
    <property type="entry name" value="PLASMA MEMBRANE IRON PERMEASE"/>
    <property type="match status" value="1"/>
</dbReference>
<dbReference type="AlphaFoldDB" id="E9SCE5"/>
<evidence type="ECO:0000256" key="2">
    <source>
        <dbReference type="ARBA" id="ARBA00008333"/>
    </source>
</evidence>
<feature type="transmembrane region" description="Helical" evidence="7">
    <location>
        <begin position="243"/>
        <end position="262"/>
    </location>
</feature>
<sequence length="543" mass="58840">MYHKKTAFGRLLPLLTALMLALFSTGIIAFASTDYYPSWEEYKAAGQPANTWNDVADSIDKLMEASYQLYSRGNTEEAYTPILNAYNFYYETSGFERNVNGYSGSEVSKAELAFKTARKAVKKGEDIEKIKSNFNDLSAILHGQANHLDGLGDSGGSKLTFGEGGAASETASTTENAAQTASAETPAANSGSSPLGSGGTNVWVTFASCFAIILREGLEAILVVGAIIAYLVKSGNKDKLKHVYIGCVAAIGASFLCAWLLSLLKLANTANQEIIEGVTALTAVLVLFYVSNWMVSKAEADTWNKYIDEQVKVSAETGSVFTLAFTAFLAVFREGAEVILFYQPLLNDAKSMSYVWGGFGVGVVVLAVVFLCIRFLSVKLPIRPFFLGTSILMFIMSISFLGAGIKELIEGDVIDMTSPEWLQAIIPFNDVLNVLGIYPVLETLIPQLILIFVTLMIFVMQKFGTKNKNEAGILAIVFGGVGGHKFYLGKYGQGLVCVAFCWSGIPELLGIIQGIHYLTETTEQFEAEIAPKKKTPKKKAAKK</sequence>
<evidence type="ECO:0000256" key="1">
    <source>
        <dbReference type="ARBA" id="ARBA00004141"/>
    </source>
</evidence>
<dbReference type="Pfam" id="PF03239">
    <property type="entry name" value="FTR1"/>
    <property type="match status" value="1"/>
</dbReference>
<feature type="transmembrane region" description="Helical" evidence="7">
    <location>
        <begin position="352"/>
        <end position="373"/>
    </location>
</feature>
<dbReference type="PANTHER" id="PTHR31632">
    <property type="entry name" value="IRON TRANSPORTER FTH1"/>
    <property type="match status" value="1"/>
</dbReference>
<accession>E9SCE5</accession>
<keyword evidence="4 7" id="KW-1133">Transmembrane helix</keyword>
<dbReference type="Pfam" id="PF05154">
    <property type="entry name" value="TM2"/>
    <property type="match status" value="1"/>
</dbReference>
<dbReference type="STRING" id="246199.CUS_5858"/>
<dbReference type="RefSeq" id="WP_002849748.1">
    <property type="nucleotide sequence ID" value="NZ_ADKM02000080.1"/>
</dbReference>
<dbReference type="eggNOG" id="COG0672">
    <property type="taxonomic scope" value="Bacteria"/>
</dbReference>
<feature type="domain" description="TM2" evidence="8">
    <location>
        <begin position="465"/>
        <end position="515"/>
    </location>
</feature>
<feature type="transmembrane region" description="Helical" evidence="7">
    <location>
        <begin position="202"/>
        <end position="231"/>
    </location>
</feature>
<comment type="caution">
    <text evidence="9">The sequence shown here is derived from an EMBL/GenBank/DDBJ whole genome shotgun (WGS) entry which is preliminary data.</text>
</comment>
<dbReference type="eggNOG" id="COG2314">
    <property type="taxonomic scope" value="Bacteria"/>
</dbReference>
<keyword evidence="3 7" id="KW-0812">Transmembrane</keyword>
<evidence type="ECO:0000313" key="9">
    <source>
        <dbReference type="EMBL" id="EGC03047.1"/>
    </source>
</evidence>
<dbReference type="InterPro" id="IPR004923">
    <property type="entry name" value="FTR1/Fip1/EfeU"/>
</dbReference>
<dbReference type="Proteomes" id="UP000004259">
    <property type="component" value="Unassembled WGS sequence"/>
</dbReference>
<feature type="transmembrane region" description="Helical" evidence="7">
    <location>
        <begin position="385"/>
        <end position="405"/>
    </location>
</feature>
<evidence type="ECO:0000313" key="10">
    <source>
        <dbReference type="Proteomes" id="UP000004259"/>
    </source>
</evidence>
<dbReference type="GO" id="GO:0015093">
    <property type="term" value="F:ferrous iron transmembrane transporter activity"/>
    <property type="evidence" value="ECO:0007669"/>
    <property type="project" value="TreeGrafter"/>
</dbReference>
<proteinExistence type="inferred from homology"/>
<reference evidence="9 10" key="1">
    <citation type="submission" date="2011-02" db="EMBL/GenBank/DDBJ databases">
        <authorList>
            <person name="Nelson K.E."/>
            <person name="Sutton G."/>
            <person name="Torralba M."/>
            <person name="Durkin S."/>
            <person name="Harkins D."/>
            <person name="Montgomery R."/>
            <person name="Ziemer C."/>
            <person name="Klaassens E."/>
            <person name="Ocuiv P."/>
            <person name="Morrison M."/>
        </authorList>
    </citation>
    <scope>NUCLEOTIDE SEQUENCE [LARGE SCALE GENOMIC DNA]</scope>
    <source>
        <strain evidence="9 10">8</strain>
    </source>
</reference>
<evidence type="ECO:0000256" key="4">
    <source>
        <dbReference type="ARBA" id="ARBA00022989"/>
    </source>
</evidence>
<dbReference type="InterPro" id="IPR007829">
    <property type="entry name" value="TM2"/>
</dbReference>
<evidence type="ECO:0000259" key="8">
    <source>
        <dbReference type="Pfam" id="PF05154"/>
    </source>
</evidence>
<dbReference type="EMBL" id="ADKM02000080">
    <property type="protein sequence ID" value="EGC03047.1"/>
    <property type="molecule type" value="Genomic_DNA"/>
</dbReference>
<feature type="transmembrane region" description="Helical" evidence="7">
    <location>
        <begin position="274"/>
        <end position="292"/>
    </location>
</feature>
<protein>
    <submittedName>
        <fullName evidence="9">FTR1 family protein</fullName>
    </submittedName>
</protein>
<name>E9SCE5_RUMAL</name>
<evidence type="ECO:0000256" key="5">
    <source>
        <dbReference type="ARBA" id="ARBA00023136"/>
    </source>
</evidence>
<organism evidence="9 10">
    <name type="scientific">Ruminococcus albus 8</name>
    <dbReference type="NCBI Taxonomy" id="246199"/>
    <lineage>
        <taxon>Bacteria</taxon>
        <taxon>Bacillati</taxon>
        <taxon>Bacillota</taxon>
        <taxon>Clostridia</taxon>
        <taxon>Eubacteriales</taxon>
        <taxon>Oscillospiraceae</taxon>
        <taxon>Ruminococcus</taxon>
    </lineage>
</organism>
<evidence type="ECO:0000256" key="6">
    <source>
        <dbReference type="SAM" id="MobiDB-lite"/>
    </source>
</evidence>
<keyword evidence="10" id="KW-1185">Reference proteome</keyword>
<dbReference type="GO" id="GO:0033573">
    <property type="term" value="C:high-affinity iron permease complex"/>
    <property type="evidence" value="ECO:0007669"/>
    <property type="project" value="InterPro"/>
</dbReference>
<dbReference type="OrthoDB" id="8215804at2"/>
<feature type="transmembrane region" description="Helical" evidence="7">
    <location>
        <begin position="437"/>
        <end position="459"/>
    </location>
</feature>
<comment type="subcellular location">
    <subcellularLocation>
        <location evidence="1">Membrane</location>
        <topology evidence="1">Multi-pass membrane protein</topology>
    </subcellularLocation>
</comment>